<feature type="transmembrane region" description="Helical" evidence="6">
    <location>
        <begin position="410"/>
        <end position="435"/>
    </location>
</feature>
<protein>
    <submittedName>
        <fullName evidence="7">Stage V sporulation protein B</fullName>
    </submittedName>
</protein>
<reference evidence="7" key="1">
    <citation type="submission" date="2020-09" db="EMBL/GenBank/DDBJ databases">
        <title>Bacillus faecalis sp. nov., a moderately halophilic bacterium isolated from cow faeces.</title>
        <authorList>
            <person name="Jiang L."/>
            <person name="Lee J."/>
        </authorList>
    </citation>
    <scope>NUCLEOTIDE SEQUENCE</scope>
    <source>
        <strain evidence="7">AGMB 02131</strain>
    </source>
</reference>
<dbReference type="AlphaFoldDB" id="A0A927CY68"/>
<feature type="transmembrane region" description="Helical" evidence="6">
    <location>
        <begin position="82"/>
        <end position="106"/>
    </location>
</feature>
<evidence type="ECO:0000313" key="7">
    <source>
        <dbReference type="EMBL" id="MBD3107865.1"/>
    </source>
</evidence>
<keyword evidence="2" id="KW-1003">Cell membrane</keyword>
<dbReference type="Pfam" id="PF01943">
    <property type="entry name" value="Polysacc_synt"/>
    <property type="match status" value="1"/>
</dbReference>
<feature type="transmembrane region" description="Helical" evidence="6">
    <location>
        <begin position="381"/>
        <end position="404"/>
    </location>
</feature>
<evidence type="ECO:0000256" key="5">
    <source>
        <dbReference type="ARBA" id="ARBA00023136"/>
    </source>
</evidence>
<dbReference type="Proteomes" id="UP000602076">
    <property type="component" value="Unassembled WGS sequence"/>
</dbReference>
<dbReference type="RefSeq" id="WP_190997410.1">
    <property type="nucleotide sequence ID" value="NZ_JACXSI010000011.1"/>
</dbReference>
<dbReference type="InterPro" id="IPR024923">
    <property type="entry name" value="PG_synth_SpoVB"/>
</dbReference>
<evidence type="ECO:0000256" key="4">
    <source>
        <dbReference type="ARBA" id="ARBA00022989"/>
    </source>
</evidence>
<feature type="transmembrane region" description="Helical" evidence="6">
    <location>
        <begin position="352"/>
        <end position="369"/>
    </location>
</feature>
<gene>
    <name evidence="7" type="primary">spoVB</name>
    <name evidence="7" type="ORF">IEO70_05750</name>
</gene>
<feature type="transmembrane region" description="Helical" evidence="6">
    <location>
        <begin position="447"/>
        <end position="465"/>
    </location>
</feature>
<dbReference type="GO" id="GO:0005886">
    <property type="term" value="C:plasma membrane"/>
    <property type="evidence" value="ECO:0007669"/>
    <property type="project" value="UniProtKB-SubCell"/>
</dbReference>
<keyword evidence="3 6" id="KW-0812">Transmembrane</keyword>
<feature type="transmembrane region" description="Helical" evidence="6">
    <location>
        <begin position="181"/>
        <end position="201"/>
    </location>
</feature>
<dbReference type="InterPro" id="IPR002797">
    <property type="entry name" value="Polysacc_synth"/>
</dbReference>
<keyword evidence="8" id="KW-1185">Reference proteome</keyword>
<proteinExistence type="predicted"/>
<feature type="transmembrane region" description="Helical" evidence="6">
    <location>
        <begin position="321"/>
        <end position="340"/>
    </location>
</feature>
<accession>A0A927CY68</accession>
<evidence type="ECO:0000256" key="6">
    <source>
        <dbReference type="SAM" id="Phobius"/>
    </source>
</evidence>
<dbReference type="PANTHER" id="PTHR30250">
    <property type="entry name" value="PST FAMILY PREDICTED COLANIC ACID TRANSPORTER"/>
    <property type="match status" value="1"/>
</dbReference>
<dbReference type="InterPro" id="IPR014249">
    <property type="entry name" value="Spore_V_B"/>
</dbReference>
<evidence type="ECO:0000313" key="8">
    <source>
        <dbReference type="Proteomes" id="UP000602076"/>
    </source>
</evidence>
<feature type="transmembrane region" description="Helical" evidence="6">
    <location>
        <begin position="279"/>
        <end position="300"/>
    </location>
</feature>
<keyword evidence="4 6" id="KW-1133">Transmembrane helix</keyword>
<comment type="subcellular location">
    <subcellularLocation>
        <location evidence="1">Cell membrane</location>
        <topology evidence="1">Multi-pass membrane protein</topology>
    </subcellularLocation>
</comment>
<dbReference type="CDD" id="cd13124">
    <property type="entry name" value="MATE_SpoVB_like"/>
    <property type="match status" value="1"/>
</dbReference>
<keyword evidence="5 6" id="KW-0472">Membrane</keyword>
<dbReference type="PIRSF" id="PIRSF038958">
    <property type="entry name" value="PG_synth_SpoVB"/>
    <property type="match status" value="1"/>
</dbReference>
<feature type="transmembrane region" description="Helical" evidence="6">
    <location>
        <begin position="471"/>
        <end position="492"/>
    </location>
</feature>
<dbReference type="EMBL" id="JACXSI010000011">
    <property type="protein sequence ID" value="MBD3107865.1"/>
    <property type="molecule type" value="Genomic_DNA"/>
</dbReference>
<name>A0A927CY68_9BACI</name>
<organism evidence="7 8">
    <name type="scientific">Peribacillus faecalis</name>
    <dbReference type="NCBI Taxonomy" id="2772559"/>
    <lineage>
        <taxon>Bacteria</taxon>
        <taxon>Bacillati</taxon>
        <taxon>Bacillota</taxon>
        <taxon>Bacilli</taxon>
        <taxon>Bacillales</taxon>
        <taxon>Bacillaceae</taxon>
        <taxon>Peribacillus</taxon>
    </lineage>
</organism>
<comment type="caution">
    <text evidence="7">The sequence shown here is derived from an EMBL/GenBank/DDBJ whole genome shotgun (WGS) entry which is preliminary data.</text>
</comment>
<dbReference type="InterPro" id="IPR050833">
    <property type="entry name" value="Poly_Biosynth_Transport"/>
</dbReference>
<evidence type="ECO:0000256" key="3">
    <source>
        <dbReference type="ARBA" id="ARBA00022692"/>
    </source>
</evidence>
<feature type="transmembrane region" description="Helical" evidence="6">
    <location>
        <begin position="118"/>
        <end position="138"/>
    </location>
</feature>
<dbReference type="NCBIfam" id="TIGR02900">
    <property type="entry name" value="spore_V_B"/>
    <property type="match status" value="1"/>
</dbReference>
<evidence type="ECO:0000256" key="1">
    <source>
        <dbReference type="ARBA" id="ARBA00004651"/>
    </source>
</evidence>
<dbReference type="PANTHER" id="PTHR30250:SF24">
    <property type="entry name" value="STAGE V SPORULATION PROTEIN B"/>
    <property type="match status" value="1"/>
</dbReference>
<feature type="transmembrane region" description="Helical" evidence="6">
    <location>
        <begin position="248"/>
        <end position="267"/>
    </location>
</feature>
<sequence length="510" mass="55679">MSKFFQGTLILLAAGLITRVLGFINRIVVARVIGGEGVGLYMMALPTLFLVITVTQIGLPVAIAKFVAEANAVGDEKRIKKILVVSLSITLGLSLLFTPALLILAPLLSQTLFTDERVIWPLIAITPIIPIVAVSAVIRGYFQGKQNMKPGAIAIILEQVIRILLIAYLTKTFLPYGIEYAAAAAMFASVIGELVSLLYLLTSFKVKKHFRLRNKFFSQIKQGKETLSQLLSIALPSTGSRLISNVSWFLEPIVVAQSLAIAGVSTAMATQQYGELVGYAWPVLMLPSFITISLSTSLVPAVSEAASLGNMKLVSYRLHQALRIIFITGCLSMMVLFVFADPLMELMYNNNHAAVYITFLAPICIFIYYQMPLQSILQALNLAKAAMINSLIGAIVKLGLIFALSSQPQLGIMGTAIGIAASTVLVTFLHFATISKRITFAFEIKDYLLTIIITFLSGWIGHVIYETMTNSYALYISILLSGACFLLLCLLLKVITISELSAFNVFRKKK</sequence>
<evidence type="ECO:0000256" key="2">
    <source>
        <dbReference type="ARBA" id="ARBA00022475"/>
    </source>
</evidence>
<feature type="transmembrane region" description="Helical" evidence="6">
    <location>
        <begin position="150"/>
        <end position="169"/>
    </location>
</feature>
<feature type="transmembrane region" description="Helical" evidence="6">
    <location>
        <begin position="38"/>
        <end position="61"/>
    </location>
</feature>